<dbReference type="InterPro" id="IPR036638">
    <property type="entry name" value="HLH_DNA-bd_sf"/>
</dbReference>
<dbReference type="GO" id="GO:0000981">
    <property type="term" value="F:DNA-binding transcription factor activity, RNA polymerase II-specific"/>
    <property type="evidence" value="ECO:0007669"/>
    <property type="project" value="TreeGrafter"/>
</dbReference>
<feature type="compositionally biased region" description="Low complexity" evidence="7">
    <location>
        <begin position="419"/>
        <end position="430"/>
    </location>
</feature>
<dbReference type="GO" id="GO:0046983">
    <property type="term" value="F:protein dimerization activity"/>
    <property type="evidence" value="ECO:0007669"/>
    <property type="project" value="InterPro"/>
</dbReference>
<gene>
    <name evidence="9" type="ORF">SNE40_003743</name>
</gene>
<feature type="region of interest" description="Disordered" evidence="7">
    <location>
        <begin position="519"/>
        <end position="547"/>
    </location>
</feature>
<feature type="compositionally biased region" description="Polar residues" evidence="7">
    <location>
        <begin position="519"/>
        <end position="542"/>
    </location>
</feature>
<evidence type="ECO:0000256" key="7">
    <source>
        <dbReference type="SAM" id="MobiDB-lite"/>
    </source>
</evidence>
<dbReference type="PANTHER" id="PTHR15741:SF37">
    <property type="entry name" value="LD38259P"/>
    <property type="match status" value="1"/>
</dbReference>
<dbReference type="InterPro" id="IPR052207">
    <property type="entry name" value="Max-like/E-box_TFs"/>
</dbReference>
<keyword evidence="4" id="KW-0804">Transcription</keyword>
<dbReference type="GO" id="GO:0000978">
    <property type="term" value="F:RNA polymerase II cis-regulatory region sequence-specific DNA binding"/>
    <property type="evidence" value="ECO:0007669"/>
    <property type="project" value="TreeGrafter"/>
</dbReference>
<feature type="compositionally biased region" description="Polar residues" evidence="7">
    <location>
        <begin position="632"/>
        <end position="643"/>
    </location>
</feature>
<dbReference type="PROSITE" id="PS50888">
    <property type="entry name" value="BHLH"/>
    <property type="match status" value="1"/>
</dbReference>
<dbReference type="CDD" id="cd11405">
    <property type="entry name" value="bHLHzip_MLXIP_like"/>
    <property type="match status" value="1"/>
</dbReference>
<dbReference type="AlphaFoldDB" id="A0AAN8KET2"/>
<evidence type="ECO:0000256" key="6">
    <source>
        <dbReference type="SAM" id="Coils"/>
    </source>
</evidence>
<keyword evidence="3" id="KW-0238">DNA-binding</keyword>
<dbReference type="Gene3D" id="4.10.280.10">
    <property type="entry name" value="Helix-loop-helix DNA-binding domain"/>
    <property type="match status" value="1"/>
</dbReference>
<evidence type="ECO:0000256" key="3">
    <source>
        <dbReference type="ARBA" id="ARBA00023125"/>
    </source>
</evidence>
<comment type="caution">
    <text evidence="9">The sequence shown here is derived from an EMBL/GenBank/DDBJ whole genome shotgun (WGS) entry which is preliminary data.</text>
</comment>
<proteinExistence type="predicted"/>
<dbReference type="EMBL" id="JAZGQO010000002">
    <property type="protein sequence ID" value="KAK6192239.1"/>
    <property type="molecule type" value="Genomic_DNA"/>
</dbReference>
<organism evidence="9 10">
    <name type="scientific">Patella caerulea</name>
    <name type="common">Rayed Mediterranean limpet</name>
    <dbReference type="NCBI Taxonomy" id="87958"/>
    <lineage>
        <taxon>Eukaryota</taxon>
        <taxon>Metazoa</taxon>
        <taxon>Spiralia</taxon>
        <taxon>Lophotrochozoa</taxon>
        <taxon>Mollusca</taxon>
        <taxon>Gastropoda</taxon>
        <taxon>Patellogastropoda</taxon>
        <taxon>Patelloidea</taxon>
        <taxon>Patellidae</taxon>
        <taxon>Patella</taxon>
    </lineage>
</organism>
<keyword evidence="6" id="KW-0175">Coiled coil</keyword>
<accession>A0AAN8KET2</accession>
<evidence type="ECO:0000256" key="4">
    <source>
        <dbReference type="ARBA" id="ARBA00023163"/>
    </source>
</evidence>
<sequence>MAVDDFKTLSSPKGMADGDEAHLGHRQTIHSGHFMVSRVHDHEGNDDFDDDEAEQIDDAFDFVTASKETSKTYTFGPRSTHTLAIDASLTKLFECMTLAYSGTITSPKWKAFRGMHVTVKDKIRLNNIIWREWHMQYIYHRSPIICDFSTPLSDDIHSKPEAVVLEGKYWKRRLDTVTAEYKKWRKYFKERISRKPPDSTQNLQETVSIAELLERVKSTNVLPRSSQVTAATDLMMTGEFMEMDFTDNFFASLNQPFAFPNPREFSQISCADLIQPGLIQLQPNLDEFMDIDEILGTKNQIIYTSSSGIEASHTQPINNSAINMTMSVLDGTYDQGNNNMNYRPDTIDVSSLLDNPSLMENMANYVSQLYNKTPVKGSSTGSTFPTVQNTQTTPTTVTQSMGVISHGSPAKTGRRRNHASPSSTITSATTNQKKDGFAVPKKPVHRSKQRTIAPAPSTSPTRGTAISPTRGTAVSQGLPQLSSSSTSPSVQSTYLAQLLTKGTYPGALINVKSEPQSSACLSDSPSTTSTLQPLHGGTSTLQPLHGGTINLTQDTPLPINIDFSKVPNDFSTSVVVAAASQALGTSPANVQTFSSSTNSSFAAFLNNPTSSPPETSQPTSPSTFPSSSPSTICDTLSPSNSPGMCSPLRDEEKGPFNEHRRAAHLSAEQKRRCNLKNGFDTLVVLVPALAQNPKASKADMLRKTAEFCKKLKAERSQMQKEAEILRQEIEVLNNSISMVQSQLPETGVPVTRQRVDQMKEMFEEYVKNRTLQNWKFWIFSTIIGPLFDTYNNMVSTASIDDLCRTVLAWLDQHCSLVSLRPTVLNALRMLSTTTSILTEPGRVREQATQAVTNKKPLNEKTLRS</sequence>
<protein>
    <recommendedName>
        <fullName evidence="8">BHLH domain-containing protein</fullName>
    </recommendedName>
</protein>
<feature type="compositionally biased region" description="Low complexity" evidence="7">
    <location>
        <begin position="604"/>
        <end position="631"/>
    </location>
</feature>
<dbReference type="GO" id="GO:0005634">
    <property type="term" value="C:nucleus"/>
    <property type="evidence" value="ECO:0007669"/>
    <property type="project" value="UniProtKB-SubCell"/>
</dbReference>
<keyword evidence="10" id="KW-1185">Reference proteome</keyword>
<feature type="compositionally biased region" description="Low complexity" evidence="7">
    <location>
        <begin position="474"/>
        <end position="488"/>
    </location>
</feature>
<feature type="region of interest" description="Disordered" evidence="7">
    <location>
        <begin position="399"/>
        <end position="488"/>
    </location>
</feature>
<dbReference type="SMART" id="SM00353">
    <property type="entry name" value="HLH"/>
    <property type="match status" value="1"/>
</dbReference>
<feature type="compositionally biased region" description="Polar residues" evidence="7">
    <location>
        <begin position="456"/>
        <end position="473"/>
    </location>
</feature>
<feature type="region of interest" description="Disordered" evidence="7">
    <location>
        <begin position="604"/>
        <end position="654"/>
    </location>
</feature>
<evidence type="ECO:0000256" key="1">
    <source>
        <dbReference type="ARBA" id="ARBA00004123"/>
    </source>
</evidence>
<evidence type="ECO:0000256" key="2">
    <source>
        <dbReference type="ARBA" id="ARBA00023015"/>
    </source>
</evidence>
<name>A0AAN8KET2_PATCE</name>
<comment type="subcellular location">
    <subcellularLocation>
        <location evidence="1">Nucleus</location>
    </subcellularLocation>
</comment>
<dbReference type="Pfam" id="PF00010">
    <property type="entry name" value="HLH"/>
    <property type="match status" value="1"/>
</dbReference>
<dbReference type="PANTHER" id="PTHR15741">
    <property type="entry name" value="BASIC HELIX-LOOP-HELIX ZIP TRANSCRIPTION FACTOR"/>
    <property type="match status" value="1"/>
</dbReference>
<dbReference type="Proteomes" id="UP001347796">
    <property type="component" value="Unassembled WGS sequence"/>
</dbReference>
<evidence type="ECO:0000313" key="10">
    <source>
        <dbReference type="Proteomes" id="UP001347796"/>
    </source>
</evidence>
<feature type="domain" description="BHLH" evidence="8">
    <location>
        <begin position="659"/>
        <end position="711"/>
    </location>
</feature>
<dbReference type="InterPro" id="IPR011598">
    <property type="entry name" value="bHLH_dom"/>
</dbReference>
<dbReference type="SUPFAM" id="SSF47459">
    <property type="entry name" value="HLH, helix-loop-helix DNA-binding domain"/>
    <property type="match status" value="1"/>
</dbReference>
<feature type="coiled-coil region" evidence="6">
    <location>
        <begin position="708"/>
        <end position="742"/>
    </location>
</feature>
<feature type="region of interest" description="Disordered" evidence="7">
    <location>
        <begin position="1"/>
        <end position="20"/>
    </location>
</feature>
<dbReference type="CDD" id="cd21739">
    <property type="entry name" value="NES2-NLS_ChREBP-like"/>
    <property type="match status" value="1"/>
</dbReference>
<evidence type="ECO:0000313" key="9">
    <source>
        <dbReference type="EMBL" id="KAK6192239.1"/>
    </source>
</evidence>
<evidence type="ECO:0000259" key="8">
    <source>
        <dbReference type="PROSITE" id="PS50888"/>
    </source>
</evidence>
<evidence type="ECO:0000256" key="5">
    <source>
        <dbReference type="ARBA" id="ARBA00023242"/>
    </source>
</evidence>
<keyword evidence="5" id="KW-0539">Nucleus</keyword>
<keyword evidence="2" id="KW-0805">Transcription regulation</keyword>
<reference evidence="9 10" key="1">
    <citation type="submission" date="2024-01" db="EMBL/GenBank/DDBJ databases">
        <title>The genome of the rayed Mediterranean limpet Patella caerulea (Linnaeus, 1758).</title>
        <authorList>
            <person name="Anh-Thu Weber A."/>
            <person name="Halstead-Nussloch G."/>
        </authorList>
    </citation>
    <scope>NUCLEOTIDE SEQUENCE [LARGE SCALE GENOMIC DNA]</scope>
    <source>
        <strain evidence="9">AATW-2023a</strain>
        <tissue evidence="9">Whole specimen</tissue>
    </source>
</reference>